<accession>A0ABW0EIT2</accession>
<dbReference type="Pfam" id="PF13563">
    <property type="entry name" value="2_5_RNA_ligase2"/>
    <property type="match status" value="1"/>
</dbReference>
<dbReference type="PANTHER" id="PTHR36039:SF2">
    <property type="entry name" value="RNA LIGASE_CYCLIC NUCLEOTIDE PHOSPHODIESTERASE FAMILY PROTEIN"/>
    <property type="match status" value="1"/>
</dbReference>
<sequence length="168" mass="17995">MAQGVAVFFDDAADSAVRKLWARLDAAGLPSERAFPPHLSFALASDIPAKTRAALRAELRVLHVPSLQFAALSTFATTENVLMLSAVTDPELLAVHSAVHDVLAGRVRNPSAYYMPGSWVPHCTLVHEVSDDQLVRGFGAVFPVPQLRARVAAVAVIDTATGEIDRLT</sequence>
<dbReference type="SUPFAM" id="SSF55144">
    <property type="entry name" value="LigT-like"/>
    <property type="match status" value="1"/>
</dbReference>
<protein>
    <submittedName>
        <fullName evidence="1">2'-5' RNA ligase family protein</fullName>
    </submittedName>
</protein>
<dbReference type="RefSeq" id="WP_378245169.1">
    <property type="nucleotide sequence ID" value="NZ_JBHSKF010000003.1"/>
</dbReference>
<dbReference type="InterPro" id="IPR009097">
    <property type="entry name" value="Cyclic_Pdiesterase"/>
</dbReference>
<dbReference type="EMBL" id="JBHSKF010000003">
    <property type="protein sequence ID" value="MFC5286822.1"/>
    <property type="molecule type" value="Genomic_DNA"/>
</dbReference>
<evidence type="ECO:0000313" key="2">
    <source>
        <dbReference type="Proteomes" id="UP001596157"/>
    </source>
</evidence>
<dbReference type="GO" id="GO:0016874">
    <property type="term" value="F:ligase activity"/>
    <property type="evidence" value="ECO:0007669"/>
    <property type="project" value="UniProtKB-KW"/>
</dbReference>
<organism evidence="1 2">
    <name type="scientific">Actinokineospora guangxiensis</name>
    <dbReference type="NCBI Taxonomy" id="1490288"/>
    <lineage>
        <taxon>Bacteria</taxon>
        <taxon>Bacillati</taxon>
        <taxon>Actinomycetota</taxon>
        <taxon>Actinomycetes</taxon>
        <taxon>Pseudonocardiales</taxon>
        <taxon>Pseudonocardiaceae</taxon>
        <taxon>Actinokineospora</taxon>
    </lineage>
</organism>
<proteinExistence type="predicted"/>
<evidence type="ECO:0000313" key="1">
    <source>
        <dbReference type="EMBL" id="MFC5286822.1"/>
    </source>
</evidence>
<comment type="caution">
    <text evidence="1">The sequence shown here is derived from an EMBL/GenBank/DDBJ whole genome shotgun (WGS) entry which is preliminary data.</text>
</comment>
<dbReference type="Gene3D" id="3.90.1140.10">
    <property type="entry name" value="Cyclic phosphodiesterase"/>
    <property type="match status" value="1"/>
</dbReference>
<dbReference type="PANTHER" id="PTHR36039">
    <property type="match status" value="1"/>
</dbReference>
<dbReference type="Proteomes" id="UP001596157">
    <property type="component" value="Unassembled WGS sequence"/>
</dbReference>
<name>A0ABW0EIT2_9PSEU</name>
<keyword evidence="1" id="KW-0436">Ligase</keyword>
<gene>
    <name evidence="1" type="ORF">ACFPM7_07145</name>
</gene>
<reference evidence="2" key="1">
    <citation type="journal article" date="2019" name="Int. J. Syst. Evol. Microbiol.">
        <title>The Global Catalogue of Microorganisms (GCM) 10K type strain sequencing project: providing services to taxonomists for standard genome sequencing and annotation.</title>
        <authorList>
            <consortium name="The Broad Institute Genomics Platform"/>
            <consortium name="The Broad Institute Genome Sequencing Center for Infectious Disease"/>
            <person name="Wu L."/>
            <person name="Ma J."/>
        </authorList>
    </citation>
    <scope>NUCLEOTIDE SEQUENCE [LARGE SCALE GENOMIC DNA]</scope>
    <source>
        <strain evidence="2">CCUG 59778</strain>
    </source>
</reference>
<keyword evidence="2" id="KW-1185">Reference proteome</keyword>